<sequence length="282" mass="32963">MKKNITILLILLFSVGLSFSQIPIEEYRTEVENLKSANELEAYWNKLYHIDQEVLVNTTDLRIADSISISNMIKTALMFDIHRLNEYKPNGYSGLLTVLNLSHNYIGQCQIAYWPIIEKCAEIGGAIDSFGGKYPAYQLESVSLTFYNYSLINQELKYSELLNKLSKIKRDHIVDELLKSYQNQNKLRKLNEVAVLNSWYLQSFKNQKDKGEFSFVKMSDNNLYIKKYKRIEKLELIETKEESKIYRIENEPFGWTYIYGNNGSLSLVDHEKNELIKYTLAK</sequence>
<protein>
    <submittedName>
        <fullName evidence="1">Uncharacterized protein</fullName>
    </submittedName>
</protein>
<organism evidence="1 2">
    <name type="scientific">Winogradskyella damuponensis</name>
    <dbReference type="NCBI Taxonomy" id="943939"/>
    <lineage>
        <taxon>Bacteria</taxon>
        <taxon>Pseudomonadati</taxon>
        <taxon>Bacteroidota</taxon>
        <taxon>Flavobacteriia</taxon>
        <taxon>Flavobacteriales</taxon>
        <taxon>Flavobacteriaceae</taxon>
        <taxon>Winogradskyella</taxon>
    </lineage>
</organism>
<evidence type="ECO:0000313" key="1">
    <source>
        <dbReference type="EMBL" id="GAA4242301.1"/>
    </source>
</evidence>
<evidence type="ECO:0000313" key="2">
    <source>
        <dbReference type="Proteomes" id="UP001501682"/>
    </source>
</evidence>
<keyword evidence="2" id="KW-1185">Reference proteome</keyword>
<accession>A0ABP8CQS1</accession>
<gene>
    <name evidence="1" type="ORF">GCM10022292_11950</name>
</gene>
<dbReference type="Proteomes" id="UP001501682">
    <property type="component" value="Unassembled WGS sequence"/>
</dbReference>
<proteinExistence type="predicted"/>
<comment type="caution">
    <text evidence="1">The sequence shown here is derived from an EMBL/GenBank/DDBJ whole genome shotgun (WGS) entry which is preliminary data.</text>
</comment>
<name>A0ABP8CQS1_9FLAO</name>
<reference evidence="2" key="1">
    <citation type="journal article" date="2019" name="Int. J. Syst. Evol. Microbiol.">
        <title>The Global Catalogue of Microorganisms (GCM) 10K type strain sequencing project: providing services to taxonomists for standard genome sequencing and annotation.</title>
        <authorList>
            <consortium name="The Broad Institute Genomics Platform"/>
            <consortium name="The Broad Institute Genome Sequencing Center for Infectious Disease"/>
            <person name="Wu L."/>
            <person name="Ma J."/>
        </authorList>
    </citation>
    <scope>NUCLEOTIDE SEQUENCE [LARGE SCALE GENOMIC DNA]</scope>
    <source>
        <strain evidence="2">JCM 17633</strain>
    </source>
</reference>
<dbReference type="EMBL" id="BAABCB010000015">
    <property type="protein sequence ID" value="GAA4242301.1"/>
    <property type="molecule type" value="Genomic_DNA"/>
</dbReference>
<dbReference type="RefSeq" id="WP_344713300.1">
    <property type="nucleotide sequence ID" value="NZ_BAABCB010000015.1"/>
</dbReference>